<keyword evidence="3 5" id="KW-1133">Transmembrane helix</keyword>
<dbReference type="PANTHER" id="PTHR43496:SF1">
    <property type="entry name" value="POLYGALACTURONAN_RHAMNOGALACTURONAN TRANSPORT SYSTEM PERMEASE PROTEIN YTEP"/>
    <property type="match status" value="1"/>
</dbReference>
<keyword evidence="5" id="KW-0813">Transport</keyword>
<evidence type="ECO:0000256" key="5">
    <source>
        <dbReference type="RuleBase" id="RU363032"/>
    </source>
</evidence>
<feature type="transmembrane region" description="Helical" evidence="5">
    <location>
        <begin position="91"/>
        <end position="113"/>
    </location>
</feature>
<comment type="caution">
    <text evidence="7">The sequence shown here is derived from an EMBL/GenBank/DDBJ whole genome shotgun (WGS) entry which is preliminary data.</text>
</comment>
<organism evidence="7 8">
    <name type="scientific">Fusibacter paucivorans</name>
    <dbReference type="NCBI Taxonomy" id="76009"/>
    <lineage>
        <taxon>Bacteria</taxon>
        <taxon>Bacillati</taxon>
        <taxon>Bacillota</taxon>
        <taxon>Clostridia</taxon>
        <taxon>Eubacteriales</taxon>
        <taxon>Eubacteriales Family XII. Incertae Sedis</taxon>
        <taxon>Fusibacter</taxon>
    </lineage>
</organism>
<evidence type="ECO:0000256" key="4">
    <source>
        <dbReference type="ARBA" id="ARBA00023136"/>
    </source>
</evidence>
<keyword evidence="2 5" id="KW-0812">Transmembrane</keyword>
<feature type="transmembrane region" description="Helical" evidence="5">
    <location>
        <begin position="342"/>
        <end position="361"/>
    </location>
</feature>
<name>A0ABS5PMH1_9FIRM</name>
<comment type="similarity">
    <text evidence="5">Belongs to the binding-protein-dependent transport system permease family.</text>
</comment>
<dbReference type="Proteomes" id="UP000746471">
    <property type="component" value="Unassembled WGS sequence"/>
</dbReference>
<feature type="transmembrane region" description="Helical" evidence="5">
    <location>
        <begin position="373"/>
        <end position="393"/>
    </location>
</feature>
<reference evidence="7 8" key="1">
    <citation type="submission" date="2021-05" db="EMBL/GenBank/DDBJ databases">
        <title>Fusibacter ferrireducens sp. nov., an anaerobic, sulfur- and Fe-reducing bacterium isolated from the mangrove sediment.</title>
        <authorList>
            <person name="Qiu D."/>
        </authorList>
    </citation>
    <scope>NUCLEOTIDE SEQUENCE [LARGE SCALE GENOMIC DNA]</scope>
    <source>
        <strain evidence="7 8">DSM 12116</strain>
    </source>
</reference>
<sequence length="562" mass="61660">MHFRTPSPHKLIYGIIFLFLVYFILLPVISIVFYGISSSDSLFFTTKGFQNSFIYLRHSLSVAIIVTIMATVLGLTLSFTLHRMAFPGKGFLRALVMLPFINPPFVGSIAYIMLFGKRGLITHRLLGLTISPFGMRGIATVQVLGLTALAYLLISSAIQKTNVSLEEAARTMGASEGKVLLTVTLPLMAPEIAGTALLVFLASMSDFSTPLIIGGSYQTLASNLYIQITGLYDMQSAALSGIILLLPCFMAFWLHKYHLSKRSYFSDDTASDAIVSKALPKSMKAIMIGLSALYLILLLGQYLFIVLGALTKQWGYDYTFTLAHFQSLKGTQVKPFINSFKLASVTALFASGTGVFLAYLLKLHRPKFATAADLFATLPAAVPGILFGIGYLVTFRYPILGVGKFWLTPLPSIVLLGTKAIVYLICIARFMNIGLRAGYALLEHVHPDIENASYNLGAGQARTFFSIMMPQMKSAFFASFLRSFSDGMVTLGAIILLIIPSNKVAVQQIFTVVKSNASGDAAAIALLLSFMTLIFLGFYYLLFNFRDVIKRLKAPYKKEVNL</sequence>
<dbReference type="InterPro" id="IPR000515">
    <property type="entry name" value="MetI-like"/>
</dbReference>
<evidence type="ECO:0000256" key="1">
    <source>
        <dbReference type="ARBA" id="ARBA00004141"/>
    </source>
</evidence>
<feature type="transmembrane region" description="Helical" evidence="5">
    <location>
        <begin position="234"/>
        <end position="254"/>
    </location>
</feature>
<feature type="transmembrane region" description="Helical" evidence="5">
    <location>
        <begin position="179"/>
        <end position="202"/>
    </location>
</feature>
<dbReference type="CDD" id="cd06261">
    <property type="entry name" value="TM_PBP2"/>
    <property type="match status" value="2"/>
</dbReference>
<evidence type="ECO:0000256" key="2">
    <source>
        <dbReference type="ARBA" id="ARBA00022692"/>
    </source>
</evidence>
<comment type="subcellular location">
    <subcellularLocation>
        <location evidence="5">Cell membrane</location>
        <topology evidence="5">Multi-pass membrane protein</topology>
    </subcellularLocation>
    <subcellularLocation>
        <location evidence="1">Membrane</location>
        <topology evidence="1">Multi-pass membrane protein</topology>
    </subcellularLocation>
</comment>
<evidence type="ECO:0000259" key="6">
    <source>
        <dbReference type="PROSITE" id="PS50928"/>
    </source>
</evidence>
<gene>
    <name evidence="7" type="ORF">KHM83_00980</name>
</gene>
<keyword evidence="4 5" id="KW-0472">Membrane</keyword>
<dbReference type="PANTHER" id="PTHR43496">
    <property type="entry name" value="PROTEIN LPLB"/>
    <property type="match status" value="1"/>
</dbReference>
<feature type="transmembrane region" description="Helical" evidence="5">
    <location>
        <begin position="405"/>
        <end position="426"/>
    </location>
</feature>
<feature type="domain" description="ABC transmembrane type-1" evidence="6">
    <location>
        <begin position="336"/>
        <end position="539"/>
    </location>
</feature>
<evidence type="ECO:0000313" key="8">
    <source>
        <dbReference type="Proteomes" id="UP000746471"/>
    </source>
</evidence>
<feature type="transmembrane region" description="Helical" evidence="5">
    <location>
        <begin position="521"/>
        <end position="543"/>
    </location>
</feature>
<evidence type="ECO:0000256" key="3">
    <source>
        <dbReference type="ARBA" id="ARBA00022989"/>
    </source>
</evidence>
<dbReference type="EMBL" id="JAHBCL010000001">
    <property type="protein sequence ID" value="MBS7525242.1"/>
    <property type="molecule type" value="Genomic_DNA"/>
</dbReference>
<keyword evidence="8" id="KW-1185">Reference proteome</keyword>
<dbReference type="PROSITE" id="PS50928">
    <property type="entry name" value="ABC_TM1"/>
    <property type="match status" value="2"/>
</dbReference>
<protein>
    <submittedName>
        <fullName evidence="7">Iron ABC transporter permease</fullName>
    </submittedName>
</protein>
<dbReference type="Gene3D" id="1.10.3720.10">
    <property type="entry name" value="MetI-like"/>
    <property type="match status" value="2"/>
</dbReference>
<feature type="transmembrane region" description="Helical" evidence="5">
    <location>
        <begin position="133"/>
        <end position="158"/>
    </location>
</feature>
<feature type="transmembrane region" description="Helical" evidence="5">
    <location>
        <begin position="56"/>
        <end position="79"/>
    </location>
</feature>
<dbReference type="RefSeq" id="WP_213235025.1">
    <property type="nucleotide sequence ID" value="NZ_JAHBCL010000001.1"/>
</dbReference>
<feature type="transmembrane region" description="Helical" evidence="5">
    <location>
        <begin position="286"/>
        <end position="310"/>
    </location>
</feature>
<proteinExistence type="inferred from homology"/>
<accession>A0ABS5PMH1</accession>
<dbReference type="SUPFAM" id="SSF161098">
    <property type="entry name" value="MetI-like"/>
    <property type="match status" value="2"/>
</dbReference>
<feature type="transmembrane region" description="Helical" evidence="5">
    <location>
        <begin position="12"/>
        <end position="36"/>
    </location>
</feature>
<feature type="domain" description="ABC transmembrane type-1" evidence="6">
    <location>
        <begin position="56"/>
        <end position="255"/>
    </location>
</feature>
<dbReference type="Pfam" id="PF00528">
    <property type="entry name" value="BPD_transp_1"/>
    <property type="match status" value="1"/>
</dbReference>
<dbReference type="InterPro" id="IPR035906">
    <property type="entry name" value="MetI-like_sf"/>
</dbReference>
<evidence type="ECO:0000313" key="7">
    <source>
        <dbReference type="EMBL" id="MBS7525242.1"/>
    </source>
</evidence>
<feature type="transmembrane region" description="Helical" evidence="5">
    <location>
        <begin position="475"/>
        <end position="501"/>
    </location>
</feature>